<feature type="transmembrane region" description="Helical" evidence="1">
    <location>
        <begin position="7"/>
        <end position="26"/>
    </location>
</feature>
<protein>
    <submittedName>
        <fullName evidence="2">Uncharacterized protein</fullName>
    </submittedName>
</protein>
<sequence>MPRSAEFAAYIIGVLMEIIFVLLDSIAVSGSKALLSWENISIYDHVWFQSISAIQLVLIYLICQFIFPVGFILLVATYVRHKRYNCHLANIYNLIPTKWKYLEASLIIFAGGIIYHCVNCHNFRQNITLTLGRFILSAQLFPVFLKMIVIKLPPREAHGDLK</sequence>
<dbReference type="Proteomes" id="UP000095237">
    <property type="component" value="Unassembled WGS sequence"/>
</dbReference>
<keyword evidence="1" id="KW-0472">Membrane</keyword>
<keyword evidence="1" id="KW-0812">Transmembrane</keyword>
<comment type="caution">
    <text evidence="2">The sequence shown here is derived from an EMBL/GenBank/DDBJ whole genome shotgun (WGS) entry which is preliminary data.</text>
</comment>
<name>A0A1E5IKD7_ENDTX</name>
<dbReference type="EMBL" id="LNVX01000284">
    <property type="protein sequence ID" value="OEG70894.1"/>
    <property type="molecule type" value="Genomic_DNA"/>
</dbReference>
<dbReference type="AlphaFoldDB" id="A0A1E5IKD7"/>
<keyword evidence="3" id="KW-1185">Reference proteome</keyword>
<evidence type="ECO:0000256" key="1">
    <source>
        <dbReference type="SAM" id="Phobius"/>
    </source>
</evidence>
<feature type="transmembrane region" description="Helical" evidence="1">
    <location>
        <begin position="46"/>
        <end position="79"/>
    </location>
</feature>
<evidence type="ECO:0000313" key="3">
    <source>
        <dbReference type="Proteomes" id="UP000095237"/>
    </source>
</evidence>
<proteinExistence type="predicted"/>
<reference evidence="2 3" key="1">
    <citation type="submission" date="2015-11" db="EMBL/GenBank/DDBJ databases">
        <title>Evidence for parallel genomic evolution in an endosymbiosis of termite gut flagellates.</title>
        <authorList>
            <person name="Zheng H."/>
        </authorList>
    </citation>
    <scope>NUCLEOTIDE SEQUENCE [LARGE SCALE GENOMIC DNA]</scope>
    <source>
        <strain evidence="2 3">CET450</strain>
    </source>
</reference>
<gene>
    <name evidence="2" type="ORF">ATZ36_00420</name>
</gene>
<keyword evidence="1" id="KW-1133">Transmembrane helix</keyword>
<organism evidence="2 3">
    <name type="scientific">Endomicrobium trichonymphae</name>
    <dbReference type="NCBI Taxonomy" id="1408204"/>
    <lineage>
        <taxon>Bacteria</taxon>
        <taxon>Pseudomonadati</taxon>
        <taxon>Elusimicrobiota</taxon>
        <taxon>Endomicrobiia</taxon>
        <taxon>Endomicrobiales</taxon>
        <taxon>Endomicrobiaceae</taxon>
        <taxon>Candidatus Endomicrobiellum</taxon>
    </lineage>
</organism>
<accession>A0A1E5IKD7</accession>
<evidence type="ECO:0000313" key="2">
    <source>
        <dbReference type="EMBL" id="OEG70894.1"/>
    </source>
</evidence>